<dbReference type="Proteomes" id="UP000071979">
    <property type="component" value="Unassembled WGS sequence"/>
</dbReference>
<accession>A0A8E1RV46</accession>
<feature type="domain" description="Toxin SymE-like" evidence="1">
    <location>
        <begin position="17"/>
        <end position="76"/>
    </location>
</feature>
<organism evidence="2 3">
    <name type="scientific">Pantoea dispersa</name>
    <dbReference type="NCBI Taxonomy" id="59814"/>
    <lineage>
        <taxon>Bacteria</taxon>
        <taxon>Pseudomonadati</taxon>
        <taxon>Pseudomonadota</taxon>
        <taxon>Gammaproteobacteria</taxon>
        <taxon>Enterobacterales</taxon>
        <taxon>Erwiniaceae</taxon>
        <taxon>Pantoea</taxon>
    </lineage>
</organism>
<evidence type="ECO:0000313" key="2">
    <source>
        <dbReference type="EMBL" id="KTS65262.1"/>
    </source>
</evidence>
<dbReference type="Pfam" id="PF08845">
    <property type="entry name" value="SymE_toxin"/>
    <property type="match status" value="1"/>
</dbReference>
<dbReference type="GO" id="GO:0005737">
    <property type="term" value="C:cytoplasm"/>
    <property type="evidence" value="ECO:0007669"/>
    <property type="project" value="InterPro"/>
</dbReference>
<dbReference type="AlphaFoldDB" id="A0A8E1RV46"/>
<name>A0A8E1RV46_9GAMM</name>
<proteinExistence type="predicted"/>
<dbReference type="RefSeq" id="WP_058776377.1">
    <property type="nucleotide sequence ID" value="NZ_JAOBNC010000002.1"/>
</dbReference>
<dbReference type="InterPro" id="IPR014944">
    <property type="entry name" value="Toxin_SymE-like"/>
</dbReference>
<evidence type="ECO:0000259" key="1">
    <source>
        <dbReference type="Pfam" id="PF08845"/>
    </source>
</evidence>
<dbReference type="GO" id="GO:0016788">
    <property type="term" value="F:hydrolase activity, acting on ester bonds"/>
    <property type="evidence" value="ECO:0007669"/>
    <property type="project" value="InterPro"/>
</dbReference>
<dbReference type="GO" id="GO:0016070">
    <property type="term" value="P:RNA metabolic process"/>
    <property type="evidence" value="ECO:0007669"/>
    <property type="project" value="InterPro"/>
</dbReference>
<dbReference type="EMBL" id="LDSE01000045">
    <property type="protein sequence ID" value="KTS65262.1"/>
    <property type="molecule type" value="Genomic_DNA"/>
</dbReference>
<comment type="caution">
    <text evidence="2">The sequence shown here is derived from an EMBL/GenBank/DDBJ whole genome shotgun (WGS) entry which is preliminary data.</text>
</comment>
<gene>
    <name evidence="2" type="ORF">SA3R_21135</name>
</gene>
<sequence length="79" mass="9007">MAEHETKPEVSISKALRQLKVGYTSIRHECRRTGRTIRYSRCPSLNLKLDWLEEVGFMTGEPVTVAVEHGQLIIRALAE</sequence>
<protein>
    <submittedName>
        <fullName evidence="2">Endoribonuclease symE</fullName>
    </submittedName>
</protein>
<evidence type="ECO:0000313" key="3">
    <source>
        <dbReference type="Proteomes" id="UP000071979"/>
    </source>
</evidence>
<reference evidence="2 3" key="1">
    <citation type="journal article" date="2016" name="Front. Microbiol.">
        <title>Genomic Resource of Rice Seed Associated Bacteria.</title>
        <authorList>
            <person name="Midha S."/>
            <person name="Bansal K."/>
            <person name="Sharma S."/>
            <person name="Kumar N."/>
            <person name="Patil P.P."/>
            <person name="Chaudhry V."/>
            <person name="Patil P.B."/>
        </authorList>
    </citation>
    <scope>NUCLEOTIDE SEQUENCE [LARGE SCALE GENOMIC DNA]</scope>
    <source>
        <strain evidence="2 3">SA3</strain>
    </source>
</reference>
<dbReference type="GO" id="GO:0003723">
    <property type="term" value="F:RNA binding"/>
    <property type="evidence" value="ECO:0007669"/>
    <property type="project" value="InterPro"/>
</dbReference>